<reference evidence="2" key="1">
    <citation type="submission" date="2022-10" db="EMBL/GenBank/DDBJ databases">
        <title>Genome assembly of Pristionchus species.</title>
        <authorList>
            <person name="Yoshida K."/>
            <person name="Sommer R.J."/>
        </authorList>
    </citation>
    <scope>NUCLEOTIDE SEQUENCE [LARGE SCALE GENOMIC DNA]</scope>
    <source>
        <strain evidence="2">RS5460</strain>
    </source>
</reference>
<dbReference type="AlphaFoldDB" id="A0AAN5CA70"/>
<feature type="non-terminal residue" evidence="1">
    <location>
        <position position="124"/>
    </location>
</feature>
<keyword evidence="2" id="KW-1185">Reference proteome</keyword>
<comment type="caution">
    <text evidence="1">The sequence shown here is derived from an EMBL/GenBank/DDBJ whole genome shotgun (WGS) entry which is preliminary data.</text>
</comment>
<evidence type="ECO:0000313" key="2">
    <source>
        <dbReference type="Proteomes" id="UP001328107"/>
    </source>
</evidence>
<organism evidence="1 2">
    <name type="scientific">Pristionchus mayeri</name>
    <dbReference type="NCBI Taxonomy" id="1317129"/>
    <lineage>
        <taxon>Eukaryota</taxon>
        <taxon>Metazoa</taxon>
        <taxon>Ecdysozoa</taxon>
        <taxon>Nematoda</taxon>
        <taxon>Chromadorea</taxon>
        <taxon>Rhabditida</taxon>
        <taxon>Rhabditina</taxon>
        <taxon>Diplogasteromorpha</taxon>
        <taxon>Diplogasteroidea</taxon>
        <taxon>Neodiplogasteridae</taxon>
        <taxon>Pristionchus</taxon>
    </lineage>
</organism>
<name>A0AAN5CA70_9BILA</name>
<proteinExistence type="predicted"/>
<protein>
    <submittedName>
        <fullName evidence="1">Uncharacterized protein</fullName>
    </submittedName>
</protein>
<gene>
    <name evidence="1" type="ORF">PMAYCL1PPCAC_13968</name>
</gene>
<dbReference type="EMBL" id="BTRK01000003">
    <property type="protein sequence ID" value="GMR43773.1"/>
    <property type="molecule type" value="Genomic_DNA"/>
</dbReference>
<dbReference type="Proteomes" id="UP001328107">
    <property type="component" value="Unassembled WGS sequence"/>
</dbReference>
<evidence type="ECO:0000313" key="1">
    <source>
        <dbReference type="EMBL" id="GMR43773.1"/>
    </source>
</evidence>
<accession>A0AAN5CA70</accession>
<feature type="non-terminal residue" evidence="1">
    <location>
        <position position="1"/>
    </location>
</feature>
<sequence>AFDVMSLILESAHHSHIKLALNILKSEYCNCLHLENTTELSIRLVMFGIIESLHLTLVHFMEKRADHMPSKELPKRPNEIANSSAVLLLEPKEEPLDYSYSNHNLGTVEDEIKHEDTANHYGVS</sequence>